<evidence type="ECO:0000256" key="5">
    <source>
        <dbReference type="ARBA" id="ARBA00022989"/>
    </source>
</evidence>
<evidence type="ECO:0000256" key="10">
    <source>
        <dbReference type="ARBA" id="ARBA00025614"/>
    </source>
</evidence>
<keyword evidence="12" id="KW-1003">Cell membrane</keyword>
<keyword evidence="3 12" id="KW-0812">Transmembrane</keyword>
<keyword evidence="7 12" id="KW-0472">Membrane</keyword>
<evidence type="ECO:0000256" key="3">
    <source>
        <dbReference type="ARBA" id="ARBA00022692"/>
    </source>
</evidence>
<evidence type="ECO:0000256" key="13">
    <source>
        <dbReference type="RuleBase" id="RU003848"/>
    </source>
</evidence>
<dbReference type="EMBL" id="JAASQP010000001">
    <property type="protein sequence ID" value="NIJ24382.1"/>
    <property type="molecule type" value="Genomic_DNA"/>
</dbReference>
<evidence type="ECO:0000256" key="6">
    <source>
        <dbReference type="ARBA" id="ARBA00023065"/>
    </source>
</evidence>
<comment type="caution">
    <text evidence="15">The sequence shown here is derived from an EMBL/GenBank/DDBJ whole genome shotgun (WGS) entry which is preliminary data.</text>
</comment>
<keyword evidence="5 12" id="KW-1133">Transmembrane helix</keyword>
<sequence>MANAPALDPGSAEVAQNLDHAATAEGMPNTGIEAIETEHGGIAPEAHAEPALLGVLDATVWVSIAMAVFIAILLWKKVPALIVGGLDKQIAAIRERLDEAKAIRAEAEALRDEYARKIASVEQQAAAMIAHADEEAAALLAKAESDAADLIRRRTRMAEDKIGAAERQAVADVRAKAANAAATAAAAIIAERHGADADRTLVDRTIAGLGRLN</sequence>
<comment type="subcellular location">
    <subcellularLocation>
        <location evidence="12">Cell membrane</location>
        <topology evidence="12">Single-pass membrane protein</topology>
    </subcellularLocation>
    <subcellularLocation>
        <location evidence="11">Endomembrane system</location>
        <topology evidence="11">Single-pass membrane protein</topology>
    </subcellularLocation>
</comment>
<keyword evidence="16" id="KW-1185">Reference proteome</keyword>
<dbReference type="Proteomes" id="UP000788153">
    <property type="component" value="Unassembled WGS sequence"/>
</dbReference>
<protein>
    <recommendedName>
        <fullName evidence="12">ATP synthase subunit b</fullName>
    </recommendedName>
    <alternativeName>
        <fullName evidence="12">ATP synthase F(0) sector subunit b</fullName>
    </alternativeName>
    <alternativeName>
        <fullName evidence="12">ATPase subunit I</fullName>
    </alternativeName>
    <alternativeName>
        <fullName evidence="12">F-type ATPase subunit b</fullName>
        <shortName evidence="12">F-ATPase subunit b</shortName>
    </alternativeName>
</protein>
<keyword evidence="2 12" id="KW-0138">CF(0)</keyword>
<dbReference type="RefSeq" id="WP_140046746.1">
    <property type="nucleotide sequence ID" value="NZ_BAAAEV010000001.1"/>
</dbReference>
<comment type="similarity">
    <text evidence="12 13">Belongs to the ATPase B chain family.</text>
</comment>
<organism evidence="15 16">
    <name type="scientific">Sphingomonas japonica</name>
    <dbReference type="NCBI Taxonomy" id="511662"/>
    <lineage>
        <taxon>Bacteria</taxon>
        <taxon>Pseudomonadati</taxon>
        <taxon>Pseudomonadota</taxon>
        <taxon>Alphaproteobacteria</taxon>
        <taxon>Sphingomonadales</taxon>
        <taxon>Sphingomonadaceae</taxon>
        <taxon>Sphingomonas</taxon>
    </lineage>
</organism>
<dbReference type="Pfam" id="PF00430">
    <property type="entry name" value="ATP-synt_B"/>
    <property type="match status" value="1"/>
</dbReference>
<keyword evidence="1 12" id="KW-0813">Transport</keyword>
<evidence type="ECO:0000256" key="14">
    <source>
        <dbReference type="SAM" id="Coils"/>
    </source>
</evidence>
<evidence type="ECO:0000256" key="7">
    <source>
        <dbReference type="ARBA" id="ARBA00023136"/>
    </source>
</evidence>
<keyword evidence="8 12" id="KW-0066">ATP synthesis</keyword>
<keyword evidence="4 12" id="KW-0375">Hydrogen ion transport</keyword>
<evidence type="ECO:0000256" key="11">
    <source>
        <dbReference type="ARBA" id="ARBA00037847"/>
    </source>
</evidence>
<evidence type="ECO:0000256" key="2">
    <source>
        <dbReference type="ARBA" id="ARBA00022547"/>
    </source>
</evidence>
<gene>
    <name evidence="12" type="primary">atpF</name>
    <name evidence="15" type="ORF">FHT01_001924</name>
</gene>
<dbReference type="InterPro" id="IPR002146">
    <property type="entry name" value="ATP_synth_b/b'su_bac/chlpt"/>
</dbReference>
<comment type="function">
    <text evidence="9 12">F(1)F(0) ATP synthase produces ATP from ADP in the presence of a proton or sodium gradient. F-type ATPases consist of two structural domains, F(1) containing the extramembraneous catalytic core and F(0) containing the membrane proton channel, linked together by a central stalk and a peripheral stalk. During catalysis, ATP synthesis in the catalytic domain of F(1) is coupled via a rotary mechanism of the central stalk subunits to proton translocation.</text>
</comment>
<comment type="subunit">
    <text evidence="12">F-type ATPases have 2 components, F(1) - the catalytic core - and F(0) - the membrane proton channel. F(1) has five subunits: alpha(3), beta(3), gamma(1), delta(1), epsilon(1). F(0) has three main subunits: a(1), b(2) and c(10-14). The alpha and beta chains form an alternating ring which encloses part of the gamma chain. F(1) is attached to F(0) by a central stalk formed by the gamma and epsilon chains, while a peripheral stalk is formed by the delta and b chains.</text>
</comment>
<evidence type="ECO:0000256" key="9">
    <source>
        <dbReference type="ARBA" id="ARBA00025198"/>
    </source>
</evidence>
<evidence type="ECO:0000256" key="1">
    <source>
        <dbReference type="ARBA" id="ARBA00022448"/>
    </source>
</evidence>
<accession>A0ABX0U4Z2</accession>
<evidence type="ECO:0000313" key="15">
    <source>
        <dbReference type="EMBL" id="NIJ24382.1"/>
    </source>
</evidence>
<name>A0ABX0U4Z2_9SPHN</name>
<keyword evidence="6 12" id="KW-0406">Ion transport</keyword>
<feature type="transmembrane region" description="Helical" evidence="12">
    <location>
        <begin position="58"/>
        <end position="75"/>
    </location>
</feature>
<dbReference type="CDD" id="cd06503">
    <property type="entry name" value="ATP-synt_Fo_b"/>
    <property type="match status" value="1"/>
</dbReference>
<feature type="coiled-coil region" evidence="14">
    <location>
        <begin position="90"/>
        <end position="160"/>
    </location>
</feature>
<evidence type="ECO:0000256" key="8">
    <source>
        <dbReference type="ARBA" id="ARBA00023310"/>
    </source>
</evidence>
<dbReference type="HAMAP" id="MF_01398">
    <property type="entry name" value="ATP_synth_b_bprime"/>
    <property type="match status" value="1"/>
</dbReference>
<proteinExistence type="inferred from homology"/>
<evidence type="ECO:0000256" key="4">
    <source>
        <dbReference type="ARBA" id="ARBA00022781"/>
    </source>
</evidence>
<keyword evidence="14" id="KW-0175">Coiled coil</keyword>
<evidence type="ECO:0000256" key="12">
    <source>
        <dbReference type="HAMAP-Rule" id="MF_01398"/>
    </source>
</evidence>
<reference evidence="15 16" key="1">
    <citation type="submission" date="2020-03" db="EMBL/GenBank/DDBJ databases">
        <title>Genomic Encyclopedia of Type Strains, Phase IV (KMG-IV): sequencing the most valuable type-strain genomes for metagenomic binning, comparative biology and taxonomic classification.</title>
        <authorList>
            <person name="Goeker M."/>
        </authorList>
    </citation>
    <scope>NUCLEOTIDE SEQUENCE [LARGE SCALE GENOMIC DNA]</scope>
    <source>
        <strain evidence="15 16">DSM 22753</strain>
    </source>
</reference>
<comment type="function">
    <text evidence="10">Component of the F(0) channel, it forms part of the peripheral stalk, linking F(1) to F(0). The b'-subunit is a diverged and duplicated form of b found in plants and photosynthetic bacteria.</text>
</comment>
<evidence type="ECO:0000313" key="16">
    <source>
        <dbReference type="Proteomes" id="UP000788153"/>
    </source>
</evidence>